<organism evidence="1 2">
    <name type="scientific">Kickxella alabastrina</name>
    <dbReference type="NCBI Taxonomy" id="61397"/>
    <lineage>
        <taxon>Eukaryota</taxon>
        <taxon>Fungi</taxon>
        <taxon>Fungi incertae sedis</taxon>
        <taxon>Zoopagomycota</taxon>
        <taxon>Kickxellomycotina</taxon>
        <taxon>Kickxellomycetes</taxon>
        <taxon>Kickxellales</taxon>
        <taxon>Kickxellaceae</taxon>
        <taxon>Kickxella</taxon>
    </lineage>
</organism>
<sequence>MSLAAAASTGAGETQMPGAFVGGTGTAATEAPAHTSLDRERQSGDGYLYSASSRVMNRAKI</sequence>
<dbReference type="EMBL" id="JANBPG010003247">
    <property type="protein sequence ID" value="KAJ1882348.1"/>
    <property type="molecule type" value="Genomic_DNA"/>
</dbReference>
<comment type="caution">
    <text evidence="1">The sequence shown here is derived from an EMBL/GenBank/DDBJ whole genome shotgun (WGS) entry which is preliminary data.</text>
</comment>
<gene>
    <name evidence="1" type="ORF">LPJ66_011168</name>
</gene>
<feature type="non-terminal residue" evidence="1">
    <location>
        <position position="61"/>
    </location>
</feature>
<keyword evidence="2" id="KW-1185">Reference proteome</keyword>
<accession>A0ACC1I000</accession>
<evidence type="ECO:0000313" key="2">
    <source>
        <dbReference type="Proteomes" id="UP001150581"/>
    </source>
</evidence>
<protein>
    <submittedName>
        <fullName evidence="1">Uncharacterized protein</fullName>
    </submittedName>
</protein>
<reference evidence="1" key="1">
    <citation type="submission" date="2022-07" db="EMBL/GenBank/DDBJ databases">
        <title>Phylogenomic reconstructions and comparative analyses of Kickxellomycotina fungi.</title>
        <authorList>
            <person name="Reynolds N.K."/>
            <person name="Stajich J.E."/>
            <person name="Barry K."/>
            <person name="Grigoriev I.V."/>
            <person name="Crous P."/>
            <person name="Smith M.E."/>
        </authorList>
    </citation>
    <scope>NUCLEOTIDE SEQUENCE</scope>
    <source>
        <strain evidence="1">Benny 63K</strain>
    </source>
</reference>
<dbReference type="Proteomes" id="UP001150581">
    <property type="component" value="Unassembled WGS sequence"/>
</dbReference>
<name>A0ACC1I000_9FUNG</name>
<evidence type="ECO:0000313" key="1">
    <source>
        <dbReference type="EMBL" id="KAJ1882348.1"/>
    </source>
</evidence>
<proteinExistence type="predicted"/>